<feature type="signal peptide" evidence="8">
    <location>
        <begin position="1"/>
        <end position="24"/>
    </location>
</feature>
<protein>
    <submittedName>
        <fullName evidence="9">Outer membrane efflux protein</fullName>
    </submittedName>
</protein>
<dbReference type="GO" id="GO:0009279">
    <property type="term" value="C:cell outer membrane"/>
    <property type="evidence" value="ECO:0007669"/>
    <property type="project" value="UniProtKB-SubCell"/>
</dbReference>
<dbReference type="Gene3D" id="1.20.1600.10">
    <property type="entry name" value="Outer membrane efflux proteins (OEP)"/>
    <property type="match status" value="1"/>
</dbReference>
<dbReference type="PANTHER" id="PTHR30026">
    <property type="entry name" value="OUTER MEMBRANE PROTEIN TOLC"/>
    <property type="match status" value="1"/>
</dbReference>
<accession>A0A1G6SJM1</accession>
<dbReference type="AlphaFoldDB" id="A0A1G6SJM1"/>
<evidence type="ECO:0000256" key="8">
    <source>
        <dbReference type="SAM" id="SignalP"/>
    </source>
</evidence>
<evidence type="ECO:0000256" key="7">
    <source>
        <dbReference type="ARBA" id="ARBA00023237"/>
    </source>
</evidence>
<feature type="chain" id="PRO_5011574292" evidence="8">
    <location>
        <begin position="25"/>
        <end position="414"/>
    </location>
</feature>
<evidence type="ECO:0000256" key="6">
    <source>
        <dbReference type="ARBA" id="ARBA00023136"/>
    </source>
</evidence>
<evidence type="ECO:0000256" key="1">
    <source>
        <dbReference type="ARBA" id="ARBA00004442"/>
    </source>
</evidence>
<comment type="subcellular location">
    <subcellularLocation>
        <location evidence="1">Cell outer membrane</location>
    </subcellularLocation>
</comment>
<gene>
    <name evidence="9" type="ORF">SAMN04487779_100552</name>
</gene>
<sequence>MRPILMLQALALMAMLLVSSWAQAQPQPPSRPLPQRGGDQTLFGRHLDQAVTLDAASRSLAAQRGAVAARSATVRSPIAGSPVVSGAWRTDTRGPREALQFDLEVGAPLWLPGQRSAFGNTVTTGVAEVEGQLTQRRLEIAGLLREYWWNAALAAREQQLARDRLATARDIARDVARRAEFGDIPPSDSLLAQNETLAAELALSEAEAALIAARATYATLTGGAEPDLPQEAPAPRRVQHPLLAAAQASLANAEAQARLVAATQRDNPELGLFGQSQSGNVTEQGVSLGLRLRVPLATEARNAPRRAAAEADITRATAVLAQQRRLVSAAVLAAEQALRAAEEATRLARQRLSVANQQLDTARRAFRAGETGIFDLYRVRQLQLEAAGAEARSAVQLGRARSRLNQALGYAPGI</sequence>
<proteinExistence type="inferred from homology"/>
<keyword evidence="6" id="KW-0472">Membrane</keyword>
<evidence type="ECO:0000256" key="2">
    <source>
        <dbReference type="ARBA" id="ARBA00007613"/>
    </source>
</evidence>
<dbReference type="GO" id="GO:0015288">
    <property type="term" value="F:porin activity"/>
    <property type="evidence" value="ECO:0007669"/>
    <property type="project" value="TreeGrafter"/>
</dbReference>
<dbReference type="Pfam" id="PF02321">
    <property type="entry name" value="OEP"/>
    <property type="match status" value="1"/>
</dbReference>
<organism evidence="9 10">
    <name type="scientific">Belnapia rosea</name>
    <dbReference type="NCBI Taxonomy" id="938405"/>
    <lineage>
        <taxon>Bacteria</taxon>
        <taxon>Pseudomonadati</taxon>
        <taxon>Pseudomonadota</taxon>
        <taxon>Alphaproteobacteria</taxon>
        <taxon>Acetobacterales</taxon>
        <taxon>Roseomonadaceae</taxon>
        <taxon>Belnapia</taxon>
    </lineage>
</organism>
<keyword evidence="3" id="KW-0813">Transport</keyword>
<dbReference type="Proteomes" id="UP000198925">
    <property type="component" value="Unassembled WGS sequence"/>
</dbReference>
<dbReference type="InterPro" id="IPR003423">
    <property type="entry name" value="OMP_efflux"/>
</dbReference>
<dbReference type="GO" id="GO:0015562">
    <property type="term" value="F:efflux transmembrane transporter activity"/>
    <property type="evidence" value="ECO:0007669"/>
    <property type="project" value="InterPro"/>
</dbReference>
<dbReference type="PANTHER" id="PTHR30026:SF20">
    <property type="entry name" value="OUTER MEMBRANE PROTEIN TOLC"/>
    <property type="match status" value="1"/>
</dbReference>
<evidence type="ECO:0000256" key="3">
    <source>
        <dbReference type="ARBA" id="ARBA00022448"/>
    </source>
</evidence>
<evidence type="ECO:0000313" key="10">
    <source>
        <dbReference type="Proteomes" id="UP000198925"/>
    </source>
</evidence>
<keyword evidence="8" id="KW-0732">Signal</keyword>
<evidence type="ECO:0000256" key="4">
    <source>
        <dbReference type="ARBA" id="ARBA00022452"/>
    </source>
</evidence>
<name>A0A1G6SJM1_9PROT</name>
<comment type="similarity">
    <text evidence="2">Belongs to the outer membrane factor (OMF) (TC 1.B.17) family.</text>
</comment>
<evidence type="ECO:0000313" key="9">
    <source>
        <dbReference type="EMBL" id="SDD17038.1"/>
    </source>
</evidence>
<keyword evidence="10" id="KW-1185">Reference proteome</keyword>
<dbReference type="STRING" id="938405.SAMN02927895_02510"/>
<dbReference type="SUPFAM" id="SSF56954">
    <property type="entry name" value="Outer membrane efflux proteins (OEP)"/>
    <property type="match status" value="1"/>
</dbReference>
<dbReference type="GO" id="GO:1990281">
    <property type="term" value="C:efflux pump complex"/>
    <property type="evidence" value="ECO:0007669"/>
    <property type="project" value="TreeGrafter"/>
</dbReference>
<dbReference type="InterPro" id="IPR051906">
    <property type="entry name" value="TolC-like"/>
</dbReference>
<keyword evidence="5" id="KW-0812">Transmembrane</keyword>
<evidence type="ECO:0000256" key="5">
    <source>
        <dbReference type="ARBA" id="ARBA00022692"/>
    </source>
</evidence>
<reference evidence="9 10" key="1">
    <citation type="submission" date="2016-10" db="EMBL/GenBank/DDBJ databases">
        <authorList>
            <person name="de Groot N.N."/>
        </authorList>
    </citation>
    <scope>NUCLEOTIDE SEQUENCE [LARGE SCALE GENOMIC DNA]</scope>
    <source>
        <strain evidence="9 10">CPCC 100156</strain>
    </source>
</reference>
<keyword evidence="7" id="KW-0998">Cell outer membrane</keyword>
<keyword evidence="4" id="KW-1134">Transmembrane beta strand</keyword>
<dbReference type="EMBL" id="FMZX01000005">
    <property type="protein sequence ID" value="SDD17038.1"/>
    <property type="molecule type" value="Genomic_DNA"/>
</dbReference>